<dbReference type="Proteomes" id="UP001597478">
    <property type="component" value="Unassembled WGS sequence"/>
</dbReference>
<comment type="caution">
    <text evidence="1">The sequence shown here is derived from an EMBL/GenBank/DDBJ whole genome shotgun (WGS) entry which is preliminary data.</text>
</comment>
<reference evidence="2" key="1">
    <citation type="journal article" date="2019" name="Int. J. Syst. Evol. Microbiol.">
        <title>The Global Catalogue of Microorganisms (GCM) 10K type strain sequencing project: providing services to taxonomists for standard genome sequencing and annotation.</title>
        <authorList>
            <consortium name="The Broad Institute Genomics Platform"/>
            <consortium name="The Broad Institute Genome Sequencing Center for Infectious Disease"/>
            <person name="Wu L."/>
            <person name="Ma J."/>
        </authorList>
    </citation>
    <scope>NUCLEOTIDE SEQUENCE [LARGE SCALE GENOMIC DNA]</scope>
    <source>
        <strain evidence="2">IBRC-M 10906</strain>
    </source>
</reference>
<sequence>MSEHDLKSAPPKGTSADLQDQVLAAEMKLMSGERLTPKDQRLLAYTVFAGGCSSCAGQ</sequence>
<dbReference type="EMBL" id="JBHUOF010000005">
    <property type="protein sequence ID" value="MFD2798806.1"/>
    <property type="molecule type" value="Genomic_DNA"/>
</dbReference>
<accession>A0ABW5W995</accession>
<evidence type="ECO:0000313" key="1">
    <source>
        <dbReference type="EMBL" id="MFD2798806.1"/>
    </source>
</evidence>
<organism evidence="1 2">
    <name type="scientific">Prauserella oleivorans</name>
    <dbReference type="NCBI Taxonomy" id="1478153"/>
    <lineage>
        <taxon>Bacteria</taxon>
        <taxon>Bacillati</taxon>
        <taxon>Actinomycetota</taxon>
        <taxon>Actinomycetes</taxon>
        <taxon>Pseudonocardiales</taxon>
        <taxon>Pseudonocardiaceae</taxon>
        <taxon>Prauserella</taxon>
    </lineage>
</organism>
<keyword evidence="2" id="KW-1185">Reference proteome</keyword>
<proteinExistence type="predicted"/>
<gene>
    <name evidence="1" type="ORF">ACFS2C_05295</name>
</gene>
<evidence type="ECO:0000313" key="2">
    <source>
        <dbReference type="Proteomes" id="UP001597478"/>
    </source>
</evidence>
<name>A0ABW5W995_9PSEU</name>
<dbReference type="RefSeq" id="WP_377388906.1">
    <property type="nucleotide sequence ID" value="NZ_JBHSAN010000014.1"/>
</dbReference>
<evidence type="ECO:0008006" key="3">
    <source>
        <dbReference type="Google" id="ProtNLM"/>
    </source>
</evidence>
<protein>
    <recommendedName>
        <fullName evidence="3">Carboxymuconolactone decarboxylase family protein</fullName>
    </recommendedName>
</protein>